<evidence type="ECO:0000256" key="12">
    <source>
        <dbReference type="ARBA" id="ARBA00033104"/>
    </source>
</evidence>
<keyword evidence="7 13" id="KW-0051">Antiviral defense</keyword>
<dbReference type="GO" id="GO:0005615">
    <property type="term" value="C:extracellular space"/>
    <property type="evidence" value="ECO:0007669"/>
    <property type="project" value="UniProtKB-KW"/>
</dbReference>
<organism evidence="15 16">
    <name type="scientific">Capra hircus</name>
    <name type="common">Goat</name>
    <dbReference type="NCBI Taxonomy" id="9925"/>
    <lineage>
        <taxon>Eukaryota</taxon>
        <taxon>Metazoa</taxon>
        <taxon>Chordata</taxon>
        <taxon>Craniata</taxon>
        <taxon>Vertebrata</taxon>
        <taxon>Euteleostomi</taxon>
        <taxon>Mammalia</taxon>
        <taxon>Eutheria</taxon>
        <taxon>Laurasiatheria</taxon>
        <taxon>Artiodactyla</taxon>
        <taxon>Ruminantia</taxon>
        <taxon>Pecora</taxon>
        <taxon>Bovidae</taxon>
        <taxon>Caprinae</taxon>
        <taxon>Capra</taxon>
    </lineage>
</organism>
<dbReference type="OMA" id="CAKEEMD"/>
<accession>A0A452EHH0</accession>
<dbReference type="GO" id="GO:0051607">
    <property type="term" value="P:defense response to virus"/>
    <property type="evidence" value="ECO:0007669"/>
    <property type="project" value="UniProtKB-KW"/>
</dbReference>
<dbReference type="FunFam" id="1.20.1250.10:FF:000001">
    <property type="entry name" value="Interferon alpha"/>
    <property type="match status" value="1"/>
</dbReference>
<dbReference type="AlphaFoldDB" id="A0A452EHH0"/>
<reference evidence="16" key="1">
    <citation type="submission" date="2016-04" db="EMBL/GenBank/DDBJ databases">
        <title>Polished mammalian reference genomes with single-molecule sequencing and chromosome conformation capture applied to the Capra hircus genome.</title>
        <authorList>
            <person name="Bickhart D.M."/>
            <person name="Koren S."/>
            <person name="Rosen B."/>
            <person name="Hastie A."/>
            <person name="Liachko I."/>
            <person name="Sullivan S.T."/>
            <person name="Burton J."/>
            <person name="Sayre B.L."/>
            <person name="Huson H.J."/>
            <person name="Lee J."/>
            <person name="Lam E."/>
            <person name="Kelley C.M."/>
            <person name="Hutchison J.L."/>
            <person name="Zhou Y."/>
            <person name="Sun J."/>
            <person name="Crisa A."/>
            <person name="Schwartz J.C."/>
            <person name="Hammond J.A."/>
            <person name="Schroeder S.G."/>
            <person name="Liu G.E."/>
            <person name="Dunham M."/>
            <person name="Shendure J."/>
            <person name="Sonstegard T.S."/>
            <person name="Phillippy A.M."/>
            <person name="Van Tassell C.P."/>
            <person name="Smith T.P."/>
        </authorList>
    </citation>
    <scope>NUCLEOTIDE SEQUENCE [LARGE SCALE GENOMIC DNA]</scope>
</reference>
<reference evidence="15" key="2">
    <citation type="submission" date="2025-08" db="UniProtKB">
        <authorList>
            <consortium name="Ensembl"/>
        </authorList>
    </citation>
    <scope>IDENTIFICATION</scope>
</reference>
<evidence type="ECO:0000256" key="2">
    <source>
        <dbReference type="ARBA" id="ARBA00006593"/>
    </source>
</evidence>
<feature type="chain" id="PRO_5019022765" description="Antiluteolysin" evidence="14">
    <location>
        <begin position="24"/>
        <end position="171"/>
    </location>
</feature>
<dbReference type="Gene3D" id="1.20.1250.10">
    <property type="match status" value="1"/>
</dbReference>
<dbReference type="PRINTS" id="PR00266">
    <property type="entry name" value="INTERFERONAB"/>
</dbReference>
<dbReference type="SMART" id="SM00076">
    <property type="entry name" value="IFabd"/>
    <property type="match status" value="1"/>
</dbReference>
<evidence type="ECO:0000256" key="11">
    <source>
        <dbReference type="ARBA" id="ARBA00032691"/>
    </source>
</evidence>
<dbReference type="GO" id="GO:0005179">
    <property type="term" value="F:hormone activity"/>
    <property type="evidence" value="ECO:0007669"/>
    <property type="project" value="UniProtKB-KW"/>
</dbReference>
<comment type="similarity">
    <text evidence="2">Belongs to the alpha/beta interferon family. IFN-alphaII subfamily.</text>
</comment>
<keyword evidence="16" id="KW-1185">Reference proteome</keyword>
<dbReference type="GeneTree" id="ENSGT01000000214430"/>
<evidence type="ECO:0000256" key="9">
    <source>
        <dbReference type="ARBA" id="ARBA00030373"/>
    </source>
</evidence>
<sequence length="171" mass="19286">MALPVSVLLALVMLCSSPTCSLGCELPASHGDLESFTRWSQMERIPQTLVHGTRLEKTEATAVVHELLQQTFQLFSTTGSSVGREESLLDRFLVGLDQQLEDLDACLREGRTLEESPLGSENSRLAVKGYFQRISVYLKEKEYSRCAWEVVSVEIRRCLVLANKLIRKLRK</sequence>
<dbReference type="STRING" id="9925.ENSCHIP00000011351"/>
<dbReference type="GO" id="GO:0007565">
    <property type="term" value="P:female pregnancy"/>
    <property type="evidence" value="ECO:0007669"/>
    <property type="project" value="UniProtKB-KW"/>
</dbReference>
<evidence type="ECO:0000256" key="14">
    <source>
        <dbReference type="SAM" id="SignalP"/>
    </source>
</evidence>
<dbReference type="InterPro" id="IPR000471">
    <property type="entry name" value="Interferon_alpha/beta/delta"/>
</dbReference>
<evidence type="ECO:0000313" key="15">
    <source>
        <dbReference type="Ensembl" id="ENSCHIP00000011351.1"/>
    </source>
</evidence>
<evidence type="ECO:0000256" key="8">
    <source>
        <dbReference type="ARBA" id="ARBA00023157"/>
    </source>
</evidence>
<dbReference type="Ensembl" id="ENSCHIT00000019141.1">
    <property type="protein sequence ID" value="ENSCHIP00000011351.1"/>
    <property type="gene ID" value="ENSCHIG00000013545.1"/>
</dbReference>
<evidence type="ECO:0000256" key="1">
    <source>
        <dbReference type="ARBA" id="ARBA00004613"/>
    </source>
</evidence>
<keyword evidence="6" id="KW-0635">Pregnancy</keyword>
<reference evidence="15" key="3">
    <citation type="submission" date="2025-09" db="UniProtKB">
        <authorList>
            <consortium name="Ensembl"/>
        </authorList>
    </citation>
    <scope>IDENTIFICATION</scope>
</reference>
<keyword evidence="3 13" id="KW-0202">Cytokine</keyword>
<dbReference type="Bgee" id="ENSCHIG00000013545">
    <property type="expression patterns" value="Expressed in thymus and 12 other cell types or tissues"/>
</dbReference>
<name>A0A452EHH0_CAPHI</name>
<dbReference type="InterPro" id="IPR009079">
    <property type="entry name" value="4_helix_cytokine-like_core"/>
</dbReference>
<dbReference type="Pfam" id="PF00143">
    <property type="entry name" value="Interferon"/>
    <property type="match status" value="1"/>
</dbReference>
<keyword evidence="8" id="KW-1015">Disulfide bond</keyword>
<dbReference type="GO" id="GO:0005126">
    <property type="term" value="F:cytokine receptor binding"/>
    <property type="evidence" value="ECO:0007669"/>
    <property type="project" value="InterPro"/>
</dbReference>
<dbReference type="Proteomes" id="UP000291000">
    <property type="component" value="Unassembled WGS sequence"/>
</dbReference>
<dbReference type="PANTHER" id="PTHR11691:SF36">
    <property type="entry name" value="IFN-CHI1"/>
    <property type="match status" value="1"/>
</dbReference>
<keyword evidence="5" id="KW-0372">Hormone</keyword>
<comment type="subcellular location">
    <subcellularLocation>
        <location evidence="1">Secreted</location>
    </subcellularLocation>
</comment>
<dbReference type="PANTHER" id="PTHR11691">
    <property type="entry name" value="TYPE I INTERFERON"/>
    <property type="match status" value="1"/>
</dbReference>
<evidence type="ECO:0000256" key="5">
    <source>
        <dbReference type="ARBA" id="ARBA00022702"/>
    </source>
</evidence>
<dbReference type="PROSITE" id="PS00252">
    <property type="entry name" value="INTERFERON_A_B_D"/>
    <property type="match status" value="1"/>
</dbReference>
<proteinExistence type="inferred from homology"/>
<evidence type="ECO:0000256" key="7">
    <source>
        <dbReference type="ARBA" id="ARBA00023118"/>
    </source>
</evidence>
<keyword evidence="4" id="KW-0964">Secreted</keyword>
<evidence type="ECO:0000313" key="16">
    <source>
        <dbReference type="Proteomes" id="UP000291000"/>
    </source>
</evidence>
<dbReference type="SUPFAM" id="SSF47266">
    <property type="entry name" value="4-helical cytokines"/>
    <property type="match status" value="1"/>
</dbReference>
<evidence type="ECO:0000256" key="3">
    <source>
        <dbReference type="ARBA" id="ARBA00022514"/>
    </source>
</evidence>
<evidence type="ECO:0000256" key="4">
    <source>
        <dbReference type="ARBA" id="ARBA00022525"/>
    </source>
</evidence>
<protein>
    <recommendedName>
        <fullName evidence="11">Antiluteolysin</fullName>
    </recommendedName>
    <alternativeName>
        <fullName evidence="12">Trophoblast antiluteolytic protein</fullName>
    </alternativeName>
    <alternativeName>
        <fullName evidence="9">Trophoblast protein 1</fullName>
    </alternativeName>
    <alternativeName>
        <fullName evidence="10">Trophoblastin</fullName>
    </alternativeName>
</protein>
<evidence type="ECO:0000256" key="6">
    <source>
        <dbReference type="ARBA" id="ARBA00022720"/>
    </source>
</evidence>
<evidence type="ECO:0000256" key="10">
    <source>
        <dbReference type="ARBA" id="ARBA00031375"/>
    </source>
</evidence>
<dbReference type="GO" id="GO:0005125">
    <property type="term" value="F:cytokine activity"/>
    <property type="evidence" value="ECO:0007669"/>
    <property type="project" value="UniProtKB-KW"/>
</dbReference>
<keyword evidence="14" id="KW-0732">Signal</keyword>
<feature type="signal peptide" evidence="14">
    <location>
        <begin position="1"/>
        <end position="23"/>
    </location>
</feature>
<evidence type="ECO:0000256" key="13">
    <source>
        <dbReference type="RuleBase" id="RU000436"/>
    </source>
</evidence>